<proteinExistence type="predicted"/>
<organism evidence="1 2">
    <name type="scientific">Pantoea phage LIMEzero</name>
    <dbReference type="NCBI Taxonomy" id="943335"/>
    <lineage>
        <taxon>Viruses</taxon>
        <taxon>Duplodnaviria</taxon>
        <taxon>Heunggongvirae</taxon>
        <taxon>Uroviricota</taxon>
        <taxon>Caudoviricetes</taxon>
        <taxon>Autographivirales</taxon>
        <taxon>Autoscriptoviridae</taxon>
        <taxon>Stentvirinae</taxon>
        <taxon>Waewaevirus</taxon>
        <taxon>Waewaevirus limezero</taxon>
    </lineage>
</organism>
<protein>
    <submittedName>
        <fullName evidence="1">Uncharacterized protein</fullName>
    </submittedName>
</protein>
<sequence length="53" mass="5940">MKSQRCIEVKRSPGQITWLILLNGALLGTRDTEAEANELRDKLQRLSDSVITA</sequence>
<accession>F4N9R9</accession>
<dbReference type="Proteomes" id="UP000008465">
    <property type="component" value="Segment"/>
</dbReference>
<dbReference type="RefSeq" id="YP_004539089.1">
    <property type="nucleotide sequence ID" value="NC_015585.1"/>
</dbReference>
<keyword evidence="2" id="KW-1185">Reference proteome</keyword>
<reference evidence="2" key="1">
    <citation type="journal article" date="2011" name="Appl. Environ. Microbiol.">
        <title>Bacteriophages LIMElight and LIMEzero of Pantoea agglomerans, belonging to the "phiKMV-like viruses".</title>
        <authorList>
            <person name="Adriaenssens E.M."/>
            <person name="Ceyssens P.J."/>
            <person name="Dunon V."/>
            <person name="Ackermann H.W."/>
            <person name="Van Vaerenbergh J."/>
            <person name="Maes M."/>
            <person name="De Proft M."/>
            <person name="Lavigne R."/>
        </authorList>
    </citation>
    <scope>NUCLEOTIDE SEQUENCE [LARGE SCALE GENOMIC DNA]</scope>
</reference>
<name>F4N9R9_9CAUD</name>
<evidence type="ECO:0000313" key="1">
    <source>
        <dbReference type="EMBL" id="CBY88547.1"/>
    </source>
</evidence>
<evidence type="ECO:0000313" key="2">
    <source>
        <dbReference type="Proteomes" id="UP000008465"/>
    </source>
</evidence>
<dbReference type="GeneID" id="10894596"/>
<dbReference type="EMBL" id="FR751545">
    <property type="protein sequence ID" value="CBY88547.1"/>
    <property type="molecule type" value="Genomic_DNA"/>
</dbReference>
<dbReference type="KEGG" id="vg:10894596"/>